<accession>A0A9Q1G833</accession>
<name>A0A9Q1G833_SYNKA</name>
<comment type="caution">
    <text evidence="2">The sequence shown here is derived from an EMBL/GenBank/DDBJ whole genome shotgun (WGS) entry which is preliminary data.</text>
</comment>
<proteinExistence type="predicted"/>
<gene>
    <name evidence="2" type="ORF">SKAU_G00000270</name>
</gene>
<protein>
    <submittedName>
        <fullName evidence="2">Uncharacterized protein</fullName>
    </submittedName>
</protein>
<keyword evidence="3" id="KW-1185">Reference proteome</keyword>
<evidence type="ECO:0000313" key="2">
    <source>
        <dbReference type="EMBL" id="KAJ8379249.1"/>
    </source>
</evidence>
<organism evidence="2 3">
    <name type="scientific">Synaphobranchus kaupii</name>
    <name type="common">Kaup's arrowtooth eel</name>
    <dbReference type="NCBI Taxonomy" id="118154"/>
    <lineage>
        <taxon>Eukaryota</taxon>
        <taxon>Metazoa</taxon>
        <taxon>Chordata</taxon>
        <taxon>Craniata</taxon>
        <taxon>Vertebrata</taxon>
        <taxon>Euteleostomi</taxon>
        <taxon>Actinopterygii</taxon>
        <taxon>Neopterygii</taxon>
        <taxon>Teleostei</taxon>
        <taxon>Anguilliformes</taxon>
        <taxon>Synaphobranchidae</taxon>
        <taxon>Synaphobranchus</taxon>
    </lineage>
</organism>
<dbReference type="OrthoDB" id="10619776at2759"/>
<feature type="compositionally biased region" description="Basic and acidic residues" evidence="1">
    <location>
        <begin position="118"/>
        <end position="128"/>
    </location>
</feature>
<sequence>MAREETTIPKLTLEITVTIEGGREAEIGGSETEKPPRGQLDLGVSWDVCLLGIWGGKKGRRLTAGLCADDRLIHIFTGLDRRTVDGGLSSQQPFGLLSCPVGLRLKRGIGRPPVTAPEHLRRDVDGLPRGRRLSHLRPGSATSPSSSEVTGTC</sequence>
<dbReference type="AlphaFoldDB" id="A0A9Q1G833"/>
<feature type="compositionally biased region" description="Polar residues" evidence="1">
    <location>
        <begin position="140"/>
        <end position="153"/>
    </location>
</feature>
<evidence type="ECO:0000256" key="1">
    <source>
        <dbReference type="SAM" id="MobiDB-lite"/>
    </source>
</evidence>
<evidence type="ECO:0000313" key="3">
    <source>
        <dbReference type="Proteomes" id="UP001152622"/>
    </source>
</evidence>
<reference evidence="2" key="1">
    <citation type="journal article" date="2023" name="Science">
        <title>Genome structures resolve the early diversification of teleost fishes.</title>
        <authorList>
            <person name="Parey E."/>
            <person name="Louis A."/>
            <person name="Montfort J."/>
            <person name="Bouchez O."/>
            <person name="Roques C."/>
            <person name="Iampietro C."/>
            <person name="Lluch J."/>
            <person name="Castinel A."/>
            <person name="Donnadieu C."/>
            <person name="Desvignes T."/>
            <person name="Floi Bucao C."/>
            <person name="Jouanno E."/>
            <person name="Wen M."/>
            <person name="Mejri S."/>
            <person name="Dirks R."/>
            <person name="Jansen H."/>
            <person name="Henkel C."/>
            <person name="Chen W.J."/>
            <person name="Zahm M."/>
            <person name="Cabau C."/>
            <person name="Klopp C."/>
            <person name="Thompson A.W."/>
            <person name="Robinson-Rechavi M."/>
            <person name="Braasch I."/>
            <person name="Lecointre G."/>
            <person name="Bobe J."/>
            <person name="Postlethwait J.H."/>
            <person name="Berthelot C."/>
            <person name="Roest Crollius H."/>
            <person name="Guiguen Y."/>
        </authorList>
    </citation>
    <scope>NUCLEOTIDE SEQUENCE</scope>
    <source>
        <strain evidence="2">WJC10195</strain>
    </source>
</reference>
<dbReference type="Proteomes" id="UP001152622">
    <property type="component" value="Chromosome 1"/>
</dbReference>
<feature type="region of interest" description="Disordered" evidence="1">
    <location>
        <begin position="110"/>
        <end position="153"/>
    </location>
</feature>
<dbReference type="EMBL" id="JAINUF010000001">
    <property type="protein sequence ID" value="KAJ8379249.1"/>
    <property type="molecule type" value="Genomic_DNA"/>
</dbReference>